<keyword evidence="2" id="KW-1185">Reference proteome</keyword>
<comment type="caution">
    <text evidence="1">The sequence shown here is derived from an EMBL/GenBank/DDBJ whole genome shotgun (WGS) entry which is preliminary data.</text>
</comment>
<dbReference type="EMBL" id="JAEUBE010000366">
    <property type="protein sequence ID" value="KAH3663824.1"/>
    <property type="molecule type" value="Genomic_DNA"/>
</dbReference>
<evidence type="ECO:0000313" key="1">
    <source>
        <dbReference type="EMBL" id="KAH3663824.1"/>
    </source>
</evidence>
<accession>A0A9P8P343</accession>
<dbReference type="AlphaFoldDB" id="A0A9P8P343"/>
<gene>
    <name evidence="1" type="ORF">OGAPHI_005227</name>
</gene>
<proteinExistence type="predicted"/>
<dbReference type="GeneID" id="70237191"/>
<reference evidence="1" key="2">
    <citation type="submission" date="2021-01" db="EMBL/GenBank/DDBJ databases">
        <authorList>
            <person name="Schikora-Tamarit M.A."/>
        </authorList>
    </citation>
    <scope>NUCLEOTIDE SEQUENCE</scope>
    <source>
        <strain evidence="1">CBS6075</strain>
    </source>
</reference>
<name>A0A9P8P343_9ASCO</name>
<organism evidence="1 2">
    <name type="scientific">Ogataea philodendri</name>
    <dbReference type="NCBI Taxonomy" id="1378263"/>
    <lineage>
        <taxon>Eukaryota</taxon>
        <taxon>Fungi</taxon>
        <taxon>Dikarya</taxon>
        <taxon>Ascomycota</taxon>
        <taxon>Saccharomycotina</taxon>
        <taxon>Pichiomycetes</taxon>
        <taxon>Pichiales</taxon>
        <taxon>Pichiaceae</taxon>
        <taxon>Ogataea</taxon>
    </lineage>
</organism>
<protein>
    <submittedName>
        <fullName evidence="1">Uncharacterized protein</fullName>
    </submittedName>
</protein>
<reference evidence="1" key="1">
    <citation type="journal article" date="2021" name="Open Biol.">
        <title>Shared evolutionary footprints suggest mitochondrial oxidative damage underlies multiple complex I losses in fungi.</title>
        <authorList>
            <person name="Schikora-Tamarit M.A."/>
            <person name="Marcet-Houben M."/>
            <person name="Nosek J."/>
            <person name="Gabaldon T."/>
        </authorList>
    </citation>
    <scope>NUCLEOTIDE SEQUENCE</scope>
    <source>
        <strain evidence="1">CBS6075</strain>
    </source>
</reference>
<dbReference type="RefSeq" id="XP_046060160.1">
    <property type="nucleotide sequence ID" value="XM_046206389.1"/>
</dbReference>
<evidence type="ECO:0000313" key="2">
    <source>
        <dbReference type="Proteomes" id="UP000769157"/>
    </source>
</evidence>
<sequence length="82" mass="9499">MPLSSHLYWKLGFEKNSYDDFGSNKARFSIRMPFQPSSKFATTEPSCSFHSSWTNCGFLMNDDIGVIGSMWIPWMYSLFIPK</sequence>
<dbReference type="Proteomes" id="UP000769157">
    <property type="component" value="Unassembled WGS sequence"/>
</dbReference>